<dbReference type="Pfam" id="PF07247">
    <property type="entry name" value="AATase"/>
    <property type="match status" value="1"/>
</dbReference>
<evidence type="ECO:0000313" key="3">
    <source>
        <dbReference type="Proteomes" id="UP001249851"/>
    </source>
</evidence>
<organism evidence="2 3">
    <name type="scientific">Acropora cervicornis</name>
    <name type="common">Staghorn coral</name>
    <dbReference type="NCBI Taxonomy" id="6130"/>
    <lineage>
        <taxon>Eukaryota</taxon>
        <taxon>Metazoa</taxon>
        <taxon>Cnidaria</taxon>
        <taxon>Anthozoa</taxon>
        <taxon>Hexacorallia</taxon>
        <taxon>Scleractinia</taxon>
        <taxon>Astrocoeniina</taxon>
        <taxon>Acroporidae</taxon>
        <taxon>Acropora</taxon>
    </lineage>
</organism>
<dbReference type="InterPro" id="IPR010828">
    <property type="entry name" value="Atf2/Sli1-like"/>
</dbReference>
<sequence length="515" mass="58875">MSSILVDTAFAFIICLLLVASFILLFIAKKFMSERTKPKGNFTIQRVNNMRLSRRLGKLEQVLFEREKTNNWGTVSSVLLLDSTQELSLDLLKRALNLLTKRYPLLRMRVKDSADNQGLCFEEMENPEKIDFQVSDTIKAGNWTKGLEEELNSYLFDIENGPLWRVKLLGEITKDGKFRNALLFTFQHVICDALSIFELQKYVMRILSSLHSGKHFEVECLPFRPPLETFISRVAQPNIFERLLFSTSFMLQKLKVSFFKPKNSFLSLYPPVANTEPSVTKKTCLLTRALGQEETERLIQSCKANRCTVHGAITASTHSAIAGIMQRERKDFKNPLSVKSSYSINMRKYCEPTVNSTEFGAFVSATELSIAVPVSNTNDMQGFWNLAGQCTREVHSQIKSGKHRNLLKFYQCVDIPTYCKMSNYEHNQGRRSHICNINNYGSHQLPQAENSSFKFAGTYLGVQAAKTGHIFGNNLMTVDNRLYWAVEYFPHVTTKEQAEEFFNLSLSILKQMSIK</sequence>
<dbReference type="Proteomes" id="UP001249851">
    <property type="component" value="Unassembled WGS sequence"/>
</dbReference>
<dbReference type="Gene3D" id="3.30.559.30">
    <property type="entry name" value="Nonribosomal peptide synthetase, condensation domain"/>
    <property type="match status" value="1"/>
</dbReference>
<reference evidence="2" key="1">
    <citation type="journal article" date="2023" name="G3 (Bethesda)">
        <title>Whole genome assembly and annotation of the endangered Caribbean coral Acropora cervicornis.</title>
        <authorList>
            <person name="Selwyn J.D."/>
            <person name="Vollmer S.V."/>
        </authorList>
    </citation>
    <scope>NUCLEOTIDE SEQUENCE</scope>
    <source>
        <strain evidence="2">K2</strain>
    </source>
</reference>
<dbReference type="InterPro" id="IPR052058">
    <property type="entry name" value="Alcohol_O-acetyltransferase"/>
</dbReference>
<dbReference type="AlphaFoldDB" id="A0AAD9Q8Z1"/>
<feature type="transmembrane region" description="Helical" evidence="1">
    <location>
        <begin position="6"/>
        <end position="28"/>
    </location>
</feature>
<reference evidence="2" key="2">
    <citation type="journal article" date="2023" name="Science">
        <title>Genomic signatures of disease resistance in endangered staghorn corals.</title>
        <authorList>
            <person name="Vollmer S.V."/>
            <person name="Selwyn J.D."/>
            <person name="Despard B.A."/>
            <person name="Roesel C.L."/>
        </authorList>
    </citation>
    <scope>NUCLEOTIDE SEQUENCE</scope>
    <source>
        <strain evidence="2">K2</strain>
    </source>
</reference>
<comment type="caution">
    <text evidence="2">The sequence shown here is derived from an EMBL/GenBank/DDBJ whole genome shotgun (WGS) entry which is preliminary data.</text>
</comment>
<evidence type="ECO:0000256" key="1">
    <source>
        <dbReference type="SAM" id="Phobius"/>
    </source>
</evidence>
<dbReference type="Gene3D" id="3.30.559.10">
    <property type="entry name" value="Chloramphenicol acetyltransferase-like domain"/>
    <property type="match status" value="1"/>
</dbReference>
<accession>A0AAD9Q8Z1</accession>
<gene>
    <name evidence="2" type="ORF">P5673_020982</name>
</gene>
<name>A0AAD9Q8Z1_ACRCE</name>
<evidence type="ECO:0000313" key="2">
    <source>
        <dbReference type="EMBL" id="KAK2556779.1"/>
    </source>
</evidence>
<proteinExistence type="predicted"/>
<keyword evidence="1" id="KW-0472">Membrane</keyword>
<keyword evidence="1" id="KW-0812">Transmembrane</keyword>
<keyword evidence="1" id="KW-1133">Transmembrane helix</keyword>
<keyword evidence="3" id="KW-1185">Reference proteome</keyword>
<dbReference type="PANTHER" id="PTHR28037:SF1">
    <property type="entry name" value="ALCOHOL O-ACETYLTRANSFERASE 1-RELATED"/>
    <property type="match status" value="1"/>
</dbReference>
<dbReference type="EMBL" id="JARQWQ010000053">
    <property type="protein sequence ID" value="KAK2556779.1"/>
    <property type="molecule type" value="Genomic_DNA"/>
</dbReference>
<protein>
    <recommendedName>
        <fullName evidence="4">Condensation domain-containing protein</fullName>
    </recommendedName>
</protein>
<dbReference type="PANTHER" id="PTHR28037">
    <property type="entry name" value="ALCOHOL O-ACETYLTRANSFERASE 1-RELATED"/>
    <property type="match status" value="1"/>
</dbReference>
<evidence type="ECO:0008006" key="4">
    <source>
        <dbReference type="Google" id="ProtNLM"/>
    </source>
</evidence>
<dbReference type="SUPFAM" id="SSF52777">
    <property type="entry name" value="CoA-dependent acyltransferases"/>
    <property type="match status" value="2"/>
</dbReference>
<dbReference type="InterPro" id="IPR023213">
    <property type="entry name" value="CAT-like_dom_sf"/>
</dbReference>